<dbReference type="Proteomes" id="UP000704712">
    <property type="component" value="Unassembled WGS sequence"/>
</dbReference>
<evidence type="ECO:0000313" key="1">
    <source>
        <dbReference type="EMBL" id="KAF4150039.1"/>
    </source>
</evidence>
<protein>
    <submittedName>
        <fullName evidence="1">Uncharacterized protein</fullName>
    </submittedName>
</protein>
<gene>
    <name evidence="1" type="ORF">GN958_ATG00665</name>
</gene>
<proteinExistence type="predicted"/>
<reference evidence="1" key="1">
    <citation type="submission" date="2020-03" db="EMBL/GenBank/DDBJ databases">
        <title>Hybrid Assembly of Korean Phytophthora infestans isolates.</title>
        <authorList>
            <person name="Prokchorchik M."/>
            <person name="Lee Y."/>
            <person name="Seo J."/>
            <person name="Cho J.-H."/>
            <person name="Park Y.-E."/>
            <person name="Jang D.-C."/>
            <person name="Im J.-S."/>
            <person name="Choi J.-G."/>
            <person name="Park H.-J."/>
            <person name="Lee G.-B."/>
            <person name="Lee Y.-G."/>
            <person name="Hong S.-Y."/>
            <person name="Cho K."/>
            <person name="Sohn K.H."/>
        </authorList>
    </citation>
    <scope>NUCLEOTIDE SEQUENCE</scope>
    <source>
        <strain evidence="1">KR_2_A2</strain>
    </source>
</reference>
<comment type="caution">
    <text evidence="1">The sequence shown here is derived from an EMBL/GenBank/DDBJ whole genome shotgun (WGS) entry which is preliminary data.</text>
</comment>
<evidence type="ECO:0000313" key="2">
    <source>
        <dbReference type="Proteomes" id="UP000704712"/>
    </source>
</evidence>
<organism evidence="1 2">
    <name type="scientific">Phytophthora infestans</name>
    <name type="common">Potato late blight agent</name>
    <name type="synonym">Botrytis infestans</name>
    <dbReference type="NCBI Taxonomy" id="4787"/>
    <lineage>
        <taxon>Eukaryota</taxon>
        <taxon>Sar</taxon>
        <taxon>Stramenopiles</taxon>
        <taxon>Oomycota</taxon>
        <taxon>Peronosporomycetes</taxon>
        <taxon>Peronosporales</taxon>
        <taxon>Peronosporaceae</taxon>
        <taxon>Phytophthora</taxon>
    </lineage>
</organism>
<dbReference type="EMBL" id="JAACNO010000100">
    <property type="protein sequence ID" value="KAF4150039.1"/>
    <property type="molecule type" value="Genomic_DNA"/>
</dbReference>
<sequence>MVRKVWFQIMDAATRSAYADIMADSLQAPEDAEDIGEFRKAVWDQTKVILPSYVITANLRIYANRAAYDEENAQHLDLRSSLNSLVTQDTLIVEVLTRREVRGLVGSSIADGINPTSIHFSRDHILMKMVKPLQLLARHHC</sequence>
<name>A0A8S9VFR0_PHYIN</name>
<accession>A0A8S9VFR0</accession>
<dbReference type="AlphaFoldDB" id="A0A8S9VFR0"/>